<dbReference type="Gene3D" id="3.40.50.1820">
    <property type="entry name" value="alpha/beta hydrolase"/>
    <property type="match status" value="2"/>
</dbReference>
<evidence type="ECO:0000259" key="3">
    <source>
        <dbReference type="SMART" id="SM00939"/>
    </source>
</evidence>
<dbReference type="Gene3D" id="2.60.120.260">
    <property type="entry name" value="Galactose-binding domain-like"/>
    <property type="match status" value="1"/>
</dbReference>
<dbReference type="InterPro" id="IPR008979">
    <property type="entry name" value="Galactose-bd-like_sf"/>
</dbReference>
<proteinExistence type="predicted"/>
<organism evidence="4 5">
    <name type="scientific">Sphingobium cyanobacteriorum</name>
    <dbReference type="NCBI Taxonomy" id="3063954"/>
    <lineage>
        <taxon>Bacteria</taxon>
        <taxon>Pseudomonadati</taxon>
        <taxon>Pseudomonadota</taxon>
        <taxon>Alphaproteobacteria</taxon>
        <taxon>Sphingomonadales</taxon>
        <taxon>Sphingomonadaceae</taxon>
        <taxon>Sphingobium</taxon>
    </lineage>
</organism>
<dbReference type="SUPFAM" id="SSF49785">
    <property type="entry name" value="Galactose-binding domain-like"/>
    <property type="match status" value="1"/>
</dbReference>
<dbReference type="InterPro" id="IPR029058">
    <property type="entry name" value="AB_hydrolase_fold"/>
</dbReference>
<keyword evidence="2" id="KW-0732">Signal</keyword>
<dbReference type="Pfam" id="PF02129">
    <property type="entry name" value="Peptidase_S15"/>
    <property type="match status" value="1"/>
</dbReference>
<evidence type="ECO:0000313" key="5">
    <source>
        <dbReference type="Proteomes" id="UP001176471"/>
    </source>
</evidence>
<keyword evidence="1 4" id="KW-0378">Hydrolase</keyword>
<dbReference type="InterPro" id="IPR050585">
    <property type="entry name" value="Xaa-Pro_dipeptidyl-ppase/CocE"/>
</dbReference>
<dbReference type="Pfam" id="PF08530">
    <property type="entry name" value="PepX_C"/>
    <property type="match status" value="1"/>
</dbReference>
<evidence type="ECO:0000256" key="1">
    <source>
        <dbReference type="ARBA" id="ARBA00022801"/>
    </source>
</evidence>
<dbReference type="InterPro" id="IPR005674">
    <property type="entry name" value="CocE/Ser_esterase"/>
</dbReference>
<protein>
    <submittedName>
        <fullName evidence="4">CocE/NonD family hydrolase</fullName>
    </submittedName>
</protein>
<reference evidence="4" key="1">
    <citation type="submission" date="2023-07" db="EMBL/GenBank/DDBJ databases">
        <title>Bacterial whole genome sequence for Sphingobium sp. HBC34.</title>
        <authorList>
            <person name="Le V."/>
            <person name="Ko S.-R."/>
            <person name="Ahn C.-Y."/>
            <person name="Oh H.-M."/>
        </authorList>
    </citation>
    <scope>NUCLEOTIDE SEQUENCE</scope>
    <source>
        <strain evidence="4">HBC34</strain>
    </source>
</reference>
<accession>A0ABT8ZLM3</accession>
<dbReference type="SUPFAM" id="SSF53474">
    <property type="entry name" value="alpha/beta-Hydrolases"/>
    <property type="match status" value="1"/>
</dbReference>
<evidence type="ECO:0000313" key="4">
    <source>
        <dbReference type="EMBL" id="MDO7835444.1"/>
    </source>
</evidence>
<evidence type="ECO:0000256" key="2">
    <source>
        <dbReference type="SAM" id="SignalP"/>
    </source>
</evidence>
<sequence length="616" mass="67847">MKKVLPSILLALLGTAAQAQTSAPTIESYNRVAAAQQPFWARRVTGYLQVRDGTYLRYSVLLPKGPGPFPVIVNYSGYDPGSIGGAAYLQNNTAMSVNIDRTLVEHGYAVVGVNARGTGCSEGTFEFLGRNYGLDGRDAIEFIAQQSWSNGKIGMANWSWAGMSQLATASEKPPHLKAIAPGMVLGDARLDSWAPGGVGAPAFVAGWWWFLHTRWDSARESAAAEGDQRCITQIATNIRTAEPNNLSNVIIQHPLRDEFIEQRHLAARTANIDVPVLSMEAFQDEAVTSREGYYHETLDPSRLWLVQSNGPHDLYMSTRFRQILVAFFDRFVKGEDNGFERQPHVRVWSEGSASGEGRYKLETLKPGFILESPTFPLQARPIRFVFGADRIMRQDGPPGGEADHFDYPVPGPDVSIYEHDNEWGGQPENWEKGSLAYTTPPLEETLMAYGSGSADLWVSATATDVDLQVTLTEVRPDGQEMFVQRGWLRVSNRTQDDGKSTELRPFPIDRPQTMVSMTPGVPVLARVEINKFAHAFRKGSRIRIWIDTPSKWGGYGFAPVSAPSVNTIWHDSAHPSRLVLGLVDARAVPAQRPACGSVLMQPCRPDPLAPVHPGAH</sequence>
<feature type="signal peptide" evidence="2">
    <location>
        <begin position="1"/>
        <end position="19"/>
    </location>
</feature>
<gene>
    <name evidence="4" type="ORF">Q4610_10350</name>
</gene>
<dbReference type="SMART" id="SM00939">
    <property type="entry name" value="PepX_C"/>
    <property type="match status" value="1"/>
</dbReference>
<dbReference type="GO" id="GO:0016787">
    <property type="term" value="F:hydrolase activity"/>
    <property type="evidence" value="ECO:0007669"/>
    <property type="project" value="UniProtKB-KW"/>
</dbReference>
<dbReference type="InterPro" id="IPR013736">
    <property type="entry name" value="Xaa-Pro_dipept_C"/>
</dbReference>
<dbReference type="NCBIfam" id="TIGR00976">
    <property type="entry name" value="CocE_NonD"/>
    <property type="match status" value="1"/>
</dbReference>
<feature type="domain" description="Xaa-Pro dipeptidyl-peptidase C-terminal" evidence="3">
    <location>
        <begin position="325"/>
        <end position="579"/>
    </location>
</feature>
<dbReference type="RefSeq" id="WP_304535851.1">
    <property type="nucleotide sequence ID" value="NZ_JAUQOM010000003.1"/>
</dbReference>
<dbReference type="InterPro" id="IPR000383">
    <property type="entry name" value="Xaa-Pro-like_dom"/>
</dbReference>
<dbReference type="PANTHER" id="PTHR43056:SF10">
    <property type="entry name" value="COCE_NOND FAMILY, PUTATIVE (AFU_ORTHOLOGUE AFUA_7G00600)-RELATED"/>
    <property type="match status" value="1"/>
</dbReference>
<dbReference type="EMBL" id="JAUQOM010000003">
    <property type="protein sequence ID" value="MDO7835444.1"/>
    <property type="molecule type" value="Genomic_DNA"/>
</dbReference>
<feature type="chain" id="PRO_5045998764" evidence="2">
    <location>
        <begin position="20"/>
        <end position="616"/>
    </location>
</feature>
<keyword evidence="5" id="KW-1185">Reference proteome</keyword>
<dbReference type="Proteomes" id="UP001176471">
    <property type="component" value="Unassembled WGS sequence"/>
</dbReference>
<comment type="caution">
    <text evidence="4">The sequence shown here is derived from an EMBL/GenBank/DDBJ whole genome shotgun (WGS) entry which is preliminary data.</text>
</comment>
<dbReference type="PANTHER" id="PTHR43056">
    <property type="entry name" value="PEPTIDASE S9 PROLYL OLIGOPEPTIDASE"/>
    <property type="match status" value="1"/>
</dbReference>
<name>A0ABT8ZLM3_9SPHN</name>